<sequence length="440" mass="46486">MDSGNSGSISSSGDEEYDSRVETVPGFLTQFGSISQSHPNSSLLSHHQNHQPTLFDFSQSYLHALSQSQPNSNPNSLLNLDTTTSQGRRSEPGCTDPAANLPGASSSATNQSLLDPHSQALGQCSTDPSLQLRSVHDDNARGVSLSAPTNVVRNSKKRTRASRRAPTTVLTTDTSNFRAMVQEFTGIPAPPFSGSSYSRRLDLLTGSSSLRSSSSHLETAVGFYPLRPSPQKVQPNPLLLSSPSSMSSSSPSTLLHANMVDAIASTTTTNNSSTSINYQLPPDLGLPYNQPQSMLSMQNHPILGFQSPLNLLSNNSLAGFGAKSQGTSSIPSLEDLGMSHGQVNVHLLSGVPPAAATHAHVTPLRSDGGNSHRDGGASEGRRDHLPRPFDGSFGKQQLGGSCKLNFSASSSSSSFNHEKTLENTTARGEGTVDSWICSSD</sequence>
<accession>A0ACB9LC69</accession>
<organism evidence="1 2">
    <name type="scientific">Bauhinia variegata</name>
    <name type="common">Purple orchid tree</name>
    <name type="synonym">Phanera variegata</name>
    <dbReference type="NCBI Taxonomy" id="167791"/>
    <lineage>
        <taxon>Eukaryota</taxon>
        <taxon>Viridiplantae</taxon>
        <taxon>Streptophyta</taxon>
        <taxon>Embryophyta</taxon>
        <taxon>Tracheophyta</taxon>
        <taxon>Spermatophyta</taxon>
        <taxon>Magnoliopsida</taxon>
        <taxon>eudicotyledons</taxon>
        <taxon>Gunneridae</taxon>
        <taxon>Pentapetalae</taxon>
        <taxon>rosids</taxon>
        <taxon>fabids</taxon>
        <taxon>Fabales</taxon>
        <taxon>Fabaceae</taxon>
        <taxon>Cercidoideae</taxon>
        <taxon>Cercideae</taxon>
        <taxon>Bauhiniinae</taxon>
        <taxon>Bauhinia</taxon>
    </lineage>
</organism>
<keyword evidence="2" id="KW-1185">Reference proteome</keyword>
<reference evidence="1 2" key="1">
    <citation type="journal article" date="2022" name="DNA Res.">
        <title>Chromosomal-level genome assembly of the orchid tree Bauhinia variegata (Leguminosae; Cercidoideae) supports the allotetraploid origin hypothesis of Bauhinia.</title>
        <authorList>
            <person name="Zhong Y."/>
            <person name="Chen Y."/>
            <person name="Zheng D."/>
            <person name="Pang J."/>
            <person name="Liu Y."/>
            <person name="Luo S."/>
            <person name="Meng S."/>
            <person name="Qian L."/>
            <person name="Wei D."/>
            <person name="Dai S."/>
            <person name="Zhou R."/>
        </authorList>
    </citation>
    <scope>NUCLEOTIDE SEQUENCE [LARGE SCALE GENOMIC DNA]</scope>
    <source>
        <strain evidence="1">BV-YZ2020</strain>
    </source>
</reference>
<proteinExistence type="predicted"/>
<comment type="caution">
    <text evidence="1">The sequence shown here is derived from an EMBL/GenBank/DDBJ whole genome shotgun (WGS) entry which is preliminary data.</text>
</comment>
<evidence type="ECO:0000313" key="2">
    <source>
        <dbReference type="Proteomes" id="UP000828941"/>
    </source>
</evidence>
<gene>
    <name evidence="1" type="ORF">L6164_030575</name>
</gene>
<protein>
    <submittedName>
        <fullName evidence="1">Uncharacterized protein</fullName>
    </submittedName>
</protein>
<name>A0ACB9LC69_BAUVA</name>
<dbReference type="EMBL" id="CM039437">
    <property type="protein sequence ID" value="KAI4307376.1"/>
    <property type="molecule type" value="Genomic_DNA"/>
</dbReference>
<dbReference type="Proteomes" id="UP000828941">
    <property type="component" value="Chromosome 12"/>
</dbReference>
<evidence type="ECO:0000313" key="1">
    <source>
        <dbReference type="EMBL" id="KAI4307376.1"/>
    </source>
</evidence>